<dbReference type="KEGG" id="ehx:EMIHUDRAFT_452380"/>
<dbReference type="RefSeq" id="XP_005764006.1">
    <property type="nucleotide sequence ID" value="XM_005763949.1"/>
</dbReference>
<keyword evidence="2" id="KW-1185">Reference proteome</keyword>
<dbReference type="Proteomes" id="UP000013827">
    <property type="component" value="Unassembled WGS sequence"/>
</dbReference>
<evidence type="ECO:0000313" key="2">
    <source>
        <dbReference type="Proteomes" id="UP000013827"/>
    </source>
</evidence>
<dbReference type="GeneID" id="17257816"/>
<protein>
    <recommendedName>
        <fullName evidence="3">Peptidase S54 rhomboid domain-containing protein</fullName>
    </recommendedName>
</protein>
<accession>A0A0D3IJZ2</accession>
<evidence type="ECO:0000313" key="1">
    <source>
        <dbReference type="EnsemblProtists" id="EOD11577"/>
    </source>
</evidence>
<dbReference type="AlphaFoldDB" id="A0A0D3IJZ2"/>
<organism evidence="1 2">
    <name type="scientific">Emiliania huxleyi (strain CCMP1516)</name>
    <dbReference type="NCBI Taxonomy" id="280463"/>
    <lineage>
        <taxon>Eukaryota</taxon>
        <taxon>Haptista</taxon>
        <taxon>Haptophyta</taxon>
        <taxon>Prymnesiophyceae</taxon>
        <taxon>Isochrysidales</taxon>
        <taxon>Noelaerhabdaceae</taxon>
        <taxon>Emiliania</taxon>
    </lineage>
</organism>
<reference evidence="2" key="1">
    <citation type="journal article" date="2013" name="Nature">
        <title>Pan genome of the phytoplankton Emiliania underpins its global distribution.</title>
        <authorList>
            <person name="Read B.A."/>
            <person name="Kegel J."/>
            <person name="Klute M.J."/>
            <person name="Kuo A."/>
            <person name="Lefebvre S.C."/>
            <person name="Maumus F."/>
            <person name="Mayer C."/>
            <person name="Miller J."/>
            <person name="Monier A."/>
            <person name="Salamov A."/>
            <person name="Young J."/>
            <person name="Aguilar M."/>
            <person name="Claverie J.M."/>
            <person name="Frickenhaus S."/>
            <person name="Gonzalez K."/>
            <person name="Herman E.K."/>
            <person name="Lin Y.C."/>
            <person name="Napier J."/>
            <person name="Ogata H."/>
            <person name="Sarno A.F."/>
            <person name="Shmutz J."/>
            <person name="Schroeder D."/>
            <person name="de Vargas C."/>
            <person name="Verret F."/>
            <person name="von Dassow P."/>
            <person name="Valentin K."/>
            <person name="Van de Peer Y."/>
            <person name="Wheeler G."/>
            <person name="Dacks J.B."/>
            <person name="Delwiche C.F."/>
            <person name="Dyhrman S.T."/>
            <person name="Glockner G."/>
            <person name="John U."/>
            <person name="Richards T."/>
            <person name="Worden A.Z."/>
            <person name="Zhang X."/>
            <person name="Grigoriev I.V."/>
            <person name="Allen A.E."/>
            <person name="Bidle K."/>
            <person name="Borodovsky M."/>
            <person name="Bowler C."/>
            <person name="Brownlee C."/>
            <person name="Cock J.M."/>
            <person name="Elias M."/>
            <person name="Gladyshev V.N."/>
            <person name="Groth M."/>
            <person name="Guda C."/>
            <person name="Hadaegh A."/>
            <person name="Iglesias-Rodriguez M.D."/>
            <person name="Jenkins J."/>
            <person name="Jones B.M."/>
            <person name="Lawson T."/>
            <person name="Leese F."/>
            <person name="Lindquist E."/>
            <person name="Lobanov A."/>
            <person name="Lomsadze A."/>
            <person name="Malik S.B."/>
            <person name="Marsh M.E."/>
            <person name="Mackinder L."/>
            <person name="Mock T."/>
            <person name="Mueller-Roeber B."/>
            <person name="Pagarete A."/>
            <person name="Parker M."/>
            <person name="Probert I."/>
            <person name="Quesneville H."/>
            <person name="Raines C."/>
            <person name="Rensing S.A."/>
            <person name="Riano-Pachon D.M."/>
            <person name="Richier S."/>
            <person name="Rokitta S."/>
            <person name="Shiraiwa Y."/>
            <person name="Soanes D.M."/>
            <person name="van der Giezen M."/>
            <person name="Wahlund T.M."/>
            <person name="Williams B."/>
            <person name="Wilson W."/>
            <person name="Wolfe G."/>
            <person name="Wurch L.L."/>
        </authorList>
    </citation>
    <scope>NUCLEOTIDE SEQUENCE</scope>
</reference>
<reference evidence="1" key="2">
    <citation type="submission" date="2024-10" db="UniProtKB">
        <authorList>
            <consortium name="EnsemblProtists"/>
        </authorList>
    </citation>
    <scope>IDENTIFICATION</scope>
</reference>
<dbReference type="HOGENOM" id="CLU_1206713_0_0_1"/>
<proteinExistence type="predicted"/>
<name>A0A0D3IJZ2_EMIH1</name>
<evidence type="ECO:0008006" key="3">
    <source>
        <dbReference type="Google" id="ProtNLM"/>
    </source>
</evidence>
<dbReference type="EnsemblProtists" id="EOD11577">
    <property type="protein sequence ID" value="EOD11577"/>
    <property type="gene ID" value="EMIHUDRAFT_452380"/>
</dbReference>
<sequence>MFFWLPVTLAPAWSRRVGTIGSAVESRPAEWVGHICGGAALATLRTAHPRLELGFQLDASAAVGPALVLGGFAALQVRGALGLRDSQPEQGARGSLLPSGSRRATVKDVLIGGALVLQICWFLLSLTDPLGGGGSQGGFLNRALSAGGEWVDQREAQRAAVDAEYRAMLQAERTATDAPPACATRKLDDPLGGCAGEAPLPKADPEFSRTRGLDATRGWISGSAANPSGL</sequence>
<dbReference type="PaxDb" id="2903-EOD11577"/>